<organism evidence="2">
    <name type="scientific">Rhizophora mucronata</name>
    <name type="common">Asiatic mangrove</name>
    <dbReference type="NCBI Taxonomy" id="61149"/>
    <lineage>
        <taxon>Eukaryota</taxon>
        <taxon>Viridiplantae</taxon>
        <taxon>Streptophyta</taxon>
        <taxon>Embryophyta</taxon>
        <taxon>Tracheophyta</taxon>
        <taxon>Spermatophyta</taxon>
        <taxon>Magnoliopsida</taxon>
        <taxon>eudicotyledons</taxon>
        <taxon>Gunneridae</taxon>
        <taxon>Pentapetalae</taxon>
        <taxon>rosids</taxon>
        <taxon>fabids</taxon>
        <taxon>Malpighiales</taxon>
        <taxon>Rhizophoraceae</taxon>
        <taxon>Rhizophora</taxon>
    </lineage>
</organism>
<keyword evidence="1" id="KW-0472">Membrane</keyword>
<protein>
    <submittedName>
        <fullName evidence="2">Uncharacterized protein</fullName>
    </submittedName>
</protein>
<keyword evidence="1" id="KW-0812">Transmembrane</keyword>
<dbReference type="AlphaFoldDB" id="A0A2P2PA44"/>
<proteinExistence type="predicted"/>
<reference evidence="2" key="1">
    <citation type="submission" date="2018-02" db="EMBL/GenBank/DDBJ databases">
        <title>Rhizophora mucronata_Transcriptome.</title>
        <authorList>
            <person name="Meera S.P."/>
            <person name="Sreeshan A."/>
            <person name="Augustine A."/>
        </authorList>
    </citation>
    <scope>NUCLEOTIDE SEQUENCE</scope>
    <source>
        <tissue evidence="2">Leaf</tissue>
    </source>
</reference>
<keyword evidence="1" id="KW-1133">Transmembrane helix</keyword>
<feature type="transmembrane region" description="Helical" evidence="1">
    <location>
        <begin position="51"/>
        <end position="71"/>
    </location>
</feature>
<evidence type="ECO:0000256" key="1">
    <source>
        <dbReference type="SAM" id="Phobius"/>
    </source>
</evidence>
<sequence length="97" mass="11252">MINFRPHKCGSLLHWEVLFMVIARITRQLQITITIRIDFPLQNSFIANMSYLAFLICSTPPFTSLVSLLSITQFNINLRILHRGVDNCIRIVRISVH</sequence>
<feature type="transmembrane region" description="Helical" evidence="1">
    <location>
        <begin position="12"/>
        <end position="31"/>
    </location>
</feature>
<dbReference type="EMBL" id="GGEC01071088">
    <property type="protein sequence ID" value="MBX51572.1"/>
    <property type="molecule type" value="Transcribed_RNA"/>
</dbReference>
<accession>A0A2P2PA44</accession>
<evidence type="ECO:0000313" key="2">
    <source>
        <dbReference type="EMBL" id="MBX51572.1"/>
    </source>
</evidence>
<name>A0A2P2PA44_RHIMU</name>